<comment type="similarity">
    <text evidence="2 6">Belongs to the class-I pyridoxal-phosphate-dependent aminotransferase family.</text>
</comment>
<dbReference type="Gene3D" id="3.40.640.10">
    <property type="entry name" value="Type I PLP-dependent aspartate aminotransferase-like (Major domain)"/>
    <property type="match status" value="1"/>
</dbReference>
<dbReference type="GO" id="GO:0030170">
    <property type="term" value="F:pyridoxal phosphate binding"/>
    <property type="evidence" value="ECO:0007669"/>
    <property type="project" value="InterPro"/>
</dbReference>
<accession>A0A2T2X1Y6</accession>
<evidence type="ECO:0000256" key="5">
    <source>
        <dbReference type="ARBA" id="ARBA00022898"/>
    </source>
</evidence>
<sequence>MYWAQPDNLPTSGIREILDIALQMSGAIRLETGEPNFPPDPAVIDAFYEAARGGHNRYTSSWGILPLREALADKIRTVNHVIRSPEEILVTPGGSPGLFLAFLGTLGAGDQVLVPNPGWPDYLGGIRALHLDPIFYPLPAPQFWPDLSVLEELVTPRTRAIVVNFPGNPAGSIPPRTVIEALVEFAHTHDLWIISDEVYDQIVYTDTVLSPAQLAPERTISVYSFSKTYAMTGWRLGYVALPWPYSESLNRIAMGLWSSVAEPLQYAGLTALKTGAQGITTRLEHYRRRRDLALNLLNSYQIPCHRPDGAFYLLVDISRTGMRSRDFALQLLQQEKVAVAPGSAFGSMTDRYVRISLASSEEDLTQGLTILAQVLQNPISLAPQR</sequence>
<feature type="domain" description="Aminotransferase class I/classII large" evidence="7">
    <location>
        <begin position="28"/>
        <end position="368"/>
    </location>
</feature>
<dbReference type="Pfam" id="PF00155">
    <property type="entry name" value="Aminotran_1_2"/>
    <property type="match status" value="1"/>
</dbReference>
<proteinExistence type="inferred from homology"/>
<dbReference type="AlphaFoldDB" id="A0A2T2X1Y6"/>
<dbReference type="PANTHER" id="PTHR46383:SF3">
    <property type="entry name" value="ASPARTATE AMINOTRANSFERASE-RELATED"/>
    <property type="match status" value="1"/>
</dbReference>
<dbReference type="GO" id="GO:0008483">
    <property type="term" value="F:transaminase activity"/>
    <property type="evidence" value="ECO:0007669"/>
    <property type="project" value="UniProtKB-KW"/>
</dbReference>
<evidence type="ECO:0000256" key="6">
    <source>
        <dbReference type="RuleBase" id="RU000481"/>
    </source>
</evidence>
<dbReference type="Gene3D" id="3.90.1150.10">
    <property type="entry name" value="Aspartate Aminotransferase, domain 1"/>
    <property type="match status" value="1"/>
</dbReference>
<evidence type="ECO:0000256" key="2">
    <source>
        <dbReference type="ARBA" id="ARBA00007441"/>
    </source>
</evidence>
<keyword evidence="4 6" id="KW-0808">Transferase</keyword>
<evidence type="ECO:0000259" key="7">
    <source>
        <dbReference type="Pfam" id="PF00155"/>
    </source>
</evidence>
<evidence type="ECO:0000313" key="8">
    <source>
        <dbReference type="EMBL" id="PSR28499.1"/>
    </source>
</evidence>
<dbReference type="InterPro" id="IPR050596">
    <property type="entry name" value="AspAT/PAT-like"/>
</dbReference>
<dbReference type="SUPFAM" id="SSF53383">
    <property type="entry name" value="PLP-dependent transferases"/>
    <property type="match status" value="1"/>
</dbReference>
<dbReference type="InterPro" id="IPR015424">
    <property type="entry name" value="PyrdxlP-dep_Trfase"/>
</dbReference>
<reference evidence="8 9" key="1">
    <citation type="journal article" date="2014" name="BMC Genomics">
        <title>Comparison of environmental and isolate Sulfobacillus genomes reveals diverse carbon, sulfur, nitrogen, and hydrogen metabolisms.</title>
        <authorList>
            <person name="Justice N.B."/>
            <person name="Norman A."/>
            <person name="Brown C.T."/>
            <person name="Singh A."/>
            <person name="Thomas B.C."/>
            <person name="Banfield J.F."/>
        </authorList>
    </citation>
    <scope>NUCLEOTIDE SEQUENCE [LARGE SCALE GENOMIC DNA]</scope>
    <source>
        <strain evidence="8">AMDSBA5</strain>
    </source>
</reference>
<dbReference type="PANTHER" id="PTHR46383">
    <property type="entry name" value="ASPARTATE AMINOTRANSFERASE"/>
    <property type="match status" value="1"/>
</dbReference>
<name>A0A2T2X1Y6_SULTH</name>
<protein>
    <recommendedName>
        <fullName evidence="6">Aminotransferase</fullName>
        <ecNumber evidence="6">2.6.1.-</ecNumber>
    </recommendedName>
</protein>
<gene>
    <name evidence="8" type="ORF">C7B47_04850</name>
</gene>
<dbReference type="InterPro" id="IPR004839">
    <property type="entry name" value="Aminotransferase_I/II_large"/>
</dbReference>
<comment type="cofactor">
    <cofactor evidence="1 6">
        <name>pyridoxal 5'-phosphate</name>
        <dbReference type="ChEBI" id="CHEBI:597326"/>
    </cofactor>
</comment>
<dbReference type="InterPro" id="IPR015421">
    <property type="entry name" value="PyrdxlP-dep_Trfase_major"/>
</dbReference>
<dbReference type="CDD" id="cd00609">
    <property type="entry name" value="AAT_like"/>
    <property type="match status" value="1"/>
</dbReference>
<evidence type="ECO:0000256" key="1">
    <source>
        <dbReference type="ARBA" id="ARBA00001933"/>
    </source>
</evidence>
<keyword evidence="3 6" id="KW-0032">Aminotransferase</keyword>
<dbReference type="GO" id="GO:0006520">
    <property type="term" value="P:amino acid metabolic process"/>
    <property type="evidence" value="ECO:0007669"/>
    <property type="project" value="InterPro"/>
</dbReference>
<dbReference type="EMBL" id="PXYX01000006">
    <property type="protein sequence ID" value="PSR28499.1"/>
    <property type="molecule type" value="Genomic_DNA"/>
</dbReference>
<evidence type="ECO:0000256" key="4">
    <source>
        <dbReference type="ARBA" id="ARBA00022679"/>
    </source>
</evidence>
<evidence type="ECO:0000256" key="3">
    <source>
        <dbReference type="ARBA" id="ARBA00022576"/>
    </source>
</evidence>
<dbReference type="EC" id="2.6.1.-" evidence="6"/>
<organism evidence="8 9">
    <name type="scientific">Sulfobacillus thermosulfidooxidans</name>
    <dbReference type="NCBI Taxonomy" id="28034"/>
    <lineage>
        <taxon>Bacteria</taxon>
        <taxon>Bacillati</taxon>
        <taxon>Bacillota</taxon>
        <taxon>Clostridia</taxon>
        <taxon>Eubacteriales</taxon>
        <taxon>Clostridiales Family XVII. Incertae Sedis</taxon>
        <taxon>Sulfobacillus</taxon>
    </lineage>
</organism>
<evidence type="ECO:0000313" key="9">
    <source>
        <dbReference type="Proteomes" id="UP000242705"/>
    </source>
</evidence>
<dbReference type="InterPro" id="IPR004838">
    <property type="entry name" value="NHTrfase_class1_PyrdxlP-BS"/>
</dbReference>
<keyword evidence="5" id="KW-0663">Pyridoxal phosphate</keyword>
<dbReference type="PROSITE" id="PS00105">
    <property type="entry name" value="AA_TRANSFER_CLASS_1"/>
    <property type="match status" value="1"/>
</dbReference>
<dbReference type="InterPro" id="IPR015422">
    <property type="entry name" value="PyrdxlP-dep_Trfase_small"/>
</dbReference>
<dbReference type="Proteomes" id="UP000242705">
    <property type="component" value="Unassembled WGS sequence"/>
</dbReference>
<comment type="caution">
    <text evidence="8">The sequence shown here is derived from an EMBL/GenBank/DDBJ whole genome shotgun (WGS) entry which is preliminary data.</text>
</comment>